<dbReference type="AlphaFoldDB" id="A0A016S1J7"/>
<gene>
    <name evidence="1" type="primary">Acey_s0314.g2208</name>
    <name evidence="1" type="ORF">Y032_0314g2208</name>
</gene>
<keyword evidence="2" id="KW-1185">Reference proteome</keyword>
<dbReference type="EMBL" id="JARK01001650">
    <property type="protein sequence ID" value="EYB84515.1"/>
    <property type="molecule type" value="Genomic_DNA"/>
</dbReference>
<evidence type="ECO:0000313" key="2">
    <source>
        <dbReference type="Proteomes" id="UP000024635"/>
    </source>
</evidence>
<comment type="caution">
    <text evidence="1">The sequence shown here is derived from an EMBL/GenBank/DDBJ whole genome shotgun (WGS) entry which is preliminary data.</text>
</comment>
<name>A0A016S1J7_9BILA</name>
<evidence type="ECO:0000313" key="1">
    <source>
        <dbReference type="EMBL" id="EYB84515.1"/>
    </source>
</evidence>
<accession>A0A016S1J7</accession>
<dbReference type="Proteomes" id="UP000024635">
    <property type="component" value="Unassembled WGS sequence"/>
</dbReference>
<proteinExistence type="predicted"/>
<protein>
    <submittedName>
        <fullName evidence="1">Uncharacterized protein</fullName>
    </submittedName>
</protein>
<reference evidence="2" key="1">
    <citation type="journal article" date="2015" name="Nat. Genet.">
        <title>The genome and transcriptome of the zoonotic hookworm Ancylostoma ceylanicum identify infection-specific gene families.</title>
        <authorList>
            <person name="Schwarz E.M."/>
            <person name="Hu Y."/>
            <person name="Antoshechkin I."/>
            <person name="Miller M.M."/>
            <person name="Sternberg P.W."/>
            <person name="Aroian R.V."/>
        </authorList>
    </citation>
    <scope>NUCLEOTIDE SEQUENCE</scope>
    <source>
        <strain evidence="2">HY135</strain>
    </source>
</reference>
<organism evidence="1 2">
    <name type="scientific">Ancylostoma ceylanicum</name>
    <dbReference type="NCBI Taxonomy" id="53326"/>
    <lineage>
        <taxon>Eukaryota</taxon>
        <taxon>Metazoa</taxon>
        <taxon>Ecdysozoa</taxon>
        <taxon>Nematoda</taxon>
        <taxon>Chromadorea</taxon>
        <taxon>Rhabditida</taxon>
        <taxon>Rhabditina</taxon>
        <taxon>Rhabditomorpha</taxon>
        <taxon>Strongyloidea</taxon>
        <taxon>Ancylostomatidae</taxon>
        <taxon>Ancylostomatinae</taxon>
        <taxon>Ancylostoma</taxon>
    </lineage>
</organism>
<sequence length="86" mass="9485">MAIYVRVESTALAHESSHVCFWPFAKNGPRGVRGQFVQQLVVRVNENVRVNALVAMTVQELARLWRLAQPHPALCGVIGVHGKVVA</sequence>